<organism evidence="3">
    <name type="scientific">Chlorella variabilis</name>
    <name type="common">Green alga</name>
    <dbReference type="NCBI Taxonomy" id="554065"/>
    <lineage>
        <taxon>Eukaryota</taxon>
        <taxon>Viridiplantae</taxon>
        <taxon>Chlorophyta</taxon>
        <taxon>core chlorophytes</taxon>
        <taxon>Trebouxiophyceae</taxon>
        <taxon>Chlorellales</taxon>
        <taxon>Chlorellaceae</taxon>
        <taxon>Chlorella clade</taxon>
        <taxon>Chlorella</taxon>
    </lineage>
</organism>
<dbReference type="KEGG" id="cvr:CHLNCDRAFT_137813"/>
<dbReference type="EMBL" id="GL433836">
    <property type="protein sequence ID" value="EFN59072.1"/>
    <property type="molecule type" value="Genomic_DNA"/>
</dbReference>
<name>E1Z4J8_CHLVA</name>
<gene>
    <name evidence="2" type="ORF">CHLNCDRAFT_137813</name>
</gene>
<evidence type="ECO:0000256" key="1">
    <source>
        <dbReference type="SAM" id="MobiDB-lite"/>
    </source>
</evidence>
<feature type="region of interest" description="Disordered" evidence="1">
    <location>
        <begin position="286"/>
        <end position="330"/>
    </location>
</feature>
<proteinExistence type="predicted"/>
<dbReference type="eggNOG" id="ENOG502QQNG">
    <property type="taxonomic scope" value="Eukaryota"/>
</dbReference>
<evidence type="ECO:0008006" key="4">
    <source>
        <dbReference type="Google" id="ProtNLM"/>
    </source>
</evidence>
<accession>E1Z4J8</accession>
<evidence type="ECO:0000313" key="2">
    <source>
        <dbReference type="EMBL" id="EFN59072.1"/>
    </source>
</evidence>
<dbReference type="InParanoid" id="E1Z4J8"/>
<dbReference type="STRING" id="554065.E1Z4J8"/>
<dbReference type="GeneID" id="17358507"/>
<evidence type="ECO:0000313" key="3">
    <source>
        <dbReference type="Proteomes" id="UP000008141"/>
    </source>
</evidence>
<feature type="region of interest" description="Disordered" evidence="1">
    <location>
        <begin position="1"/>
        <end position="22"/>
    </location>
</feature>
<reference evidence="2 3" key="1">
    <citation type="journal article" date="2010" name="Plant Cell">
        <title>The Chlorella variabilis NC64A genome reveals adaptation to photosymbiosis, coevolution with viruses, and cryptic sex.</title>
        <authorList>
            <person name="Blanc G."/>
            <person name="Duncan G."/>
            <person name="Agarkova I."/>
            <person name="Borodovsky M."/>
            <person name="Gurnon J."/>
            <person name="Kuo A."/>
            <person name="Lindquist E."/>
            <person name="Lucas S."/>
            <person name="Pangilinan J."/>
            <person name="Polle J."/>
            <person name="Salamov A."/>
            <person name="Terry A."/>
            <person name="Yamada T."/>
            <person name="Dunigan D.D."/>
            <person name="Grigoriev I.V."/>
            <person name="Claverie J.M."/>
            <person name="Van Etten J.L."/>
        </authorList>
    </citation>
    <scope>NUCLEOTIDE SEQUENCE [LARGE SCALE GENOMIC DNA]</scope>
    <source>
        <strain evidence="2 3">NC64A</strain>
    </source>
</reference>
<keyword evidence="3" id="KW-1185">Reference proteome</keyword>
<protein>
    <recommendedName>
        <fullName evidence="4">Dilute domain-containing protein</fullName>
    </recommendedName>
</protein>
<dbReference type="AlphaFoldDB" id="E1Z4J8"/>
<sequence length="344" mass="36409">MQVVPQGWVGGEGARSGQAPPPLQRSLLGASGSMRAQLSLAESVVLASPSDQLAGAADSLVVEALLHELRGVAALEEEALELWVQGLGAVEQAVREPYRPAPAPRAHLALLHRQLIVAVLRRLDTLLFRKLLVDEGEGLPLRLPSMGGRDAFSRGAEADEVLGGGGDAAAVGLLEPALLPFARGALTFGTGVSLKMAVSRLNSWAADCGVKEERMPQARGRGAGRSTEMSDYRLFPCLRATADLLMMPKQARSSGRAVLADPQMRREVVPGLPLHRVCQLLERFEPDDNAPDPLPPGLLEALHSESPRSDGGSTPSPTAKAEEEYAAPSGAALLAEGKHNWYST</sequence>
<dbReference type="OrthoDB" id="20172at2759"/>
<dbReference type="Proteomes" id="UP000008141">
    <property type="component" value="Unassembled WGS sequence"/>
</dbReference>
<dbReference type="RefSeq" id="XP_005851174.1">
    <property type="nucleotide sequence ID" value="XM_005851112.1"/>
</dbReference>